<dbReference type="Gene3D" id="3.30.450.40">
    <property type="match status" value="1"/>
</dbReference>
<feature type="domain" description="Response regulatory" evidence="9">
    <location>
        <begin position="1429"/>
        <end position="1592"/>
    </location>
</feature>
<feature type="compositionally biased region" description="Polar residues" evidence="7">
    <location>
        <begin position="1312"/>
        <end position="1323"/>
    </location>
</feature>
<dbReference type="InterPro" id="IPR003661">
    <property type="entry name" value="HisK_dim/P_dom"/>
</dbReference>
<feature type="compositionally biased region" description="Basic and acidic residues" evidence="7">
    <location>
        <begin position="137"/>
        <end position="146"/>
    </location>
</feature>
<feature type="domain" description="Histidine kinase" evidence="8">
    <location>
        <begin position="803"/>
        <end position="1083"/>
    </location>
</feature>
<dbReference type="InterPro" id="IPR001789">
    <property type="entry name" value="Sig_transdc_resp-reg_receiver"/>
</dbReference>
<dbReference type="PROSITE" id="PS50110">
    <property type="entry name" value="RESPONSE_REGULATORY"/>
    <property type="match status" value="1"/>
</dbReference>
<dbReference type="Proteomes" id="UP000094043">
    <property type="component" value="Chromosome 1"/>
</dbReference>
<reference evidence="10" key="3">
    <citation type="submission" date="2024-01" db="EMBL/GenBank/DDBJ databases">
        <authorList>
            <person name="Coelho M.A."/>
            <person name="David-Palma M."/>
            <person name="Shea T."/>
            <person name="Sun S."/>
            <person name="Cuomo C.A."/>
            <person name="Heitman J."/>
        </authorList>
    </citation>
    <scope>NUCLEOTIDE SEQUENCE</scope>
    <source>
        <strain evidence="10">CBS 7841</strain>
    </source>
</reference>
<dbReference type="GO" id="GO:0005886">
    <property type="term" value="C:plasma membrane"/>
    <property type="evidence" value="ECO:0007669"/>
    <property type="project" value="TreeGrafter"/>
</dbReference>
<dbReference type="PANTHER" id="PTHR43047">
    <property type="entry name" value="TWO-COMPONENT HISTIDINE PROTEIN KINASE"/>
    <property type="match status" value="1"/>
</dbReference>
<feature type="region of interest" description="Disordered" evidence="7">
    <location>
        <begin position="1"/>
        <end position="35"/>
    </location>
</feature>
<dbReference type="KEGG" id="cdep:91085052"/>
<feature type="region of interest" description="Disordered" evidence="7">
    <location>
        <begin position="1194"/>
        <end position="1230"/>
    </location>
</feature>
<accession>A0AAJ8JNV6</accession>
<gene>
    <name evidence="10" type="ORF">L203_100838</name>
</gene>
<evidence type="ECO:0000256" key="6">
    <source>
        <dbReference type="PROSITE-ProRule" id="PRU00169"/>
    </source>
</evidence>
<dbReference type="SMART" id="SM00388">
    <property type="entry name" value="HisKA"/>
    <property type="match status" value="1"/>
</dbReference>
<evidence type="ECO:0000256" key="1">
    <source>
        <dbReference type="ARBA" id="ARBA00000085"/>
    </source>
</evidence>
<dbReference type="SMART" id="SM00387">
    <property type="entry name" value="HATPase_c"/>
    <property type="match status" value="1"/>
</dbReference>
<dbReference type="CDD" id="cd00082">
    <property type="entry name" value="HisKA"/>
    <property type="match status" value="1"/>
</dbReference>
<keyword evidence="5" id="KW-0418">Kinase</keyword>
<protein>
    <recommendedName>
        <fullName evidence="2">histidine kinase</fullName>
        <ecNumber evidence="2">2.7.13.3</ecNumber>
    </recommendedName>
</protein>
<dbReference type="Pfam" id="PF02518">
    <property type="entry name" value="HATPase_c"/>
    <property type="match status" value="1"/>
</dbReference>
<comment type="catalytic activity">
    <reaction evidence="1">
        <text>ATP + protein L-histidine = ADP + protein N-phospho-L-histidine.</text>
        <dbReference type="EC" id="2.7.13.3"/>
    </reaction>
</comment>
<feature type="compositionally biased region" description="Polar residues" evidence="7">
    <location>
        <begin position="1197"/>
        <end position="1216"/>
    </location>
</feature>
<feature type="compositionally biased region" description="Basic residues" evidence="7">
    <location>
        <begin position="207"/>
        <end position="217"/>
    </location>
</feature>
<evidence type="ECO:0000256" key="2">
    <source>
        <dbReference type="ARBA" id="ARBA00012438"/>
    </source>
</evidence>
<feature type="compositionally biased region" description="Low complexity" evidence="7">
    <location>
        <begin position="596"/>
        <end position="612"/>
    </location>
</feature>
<dbReference type="InterPro" id="IPR005467">
    <property type="entry name" value="His_kinase_dom"/>
</dbReference>
<reference evidence="10" key="1">
    <citation type="submission" date="2016-06" db="EMBL/GenBank/DDBJ databases">
        <authorList>
            <person name="Cuomo C."/>
            <person name="Litvintseva A."/>
            <person name="Heitman J."/>
            <person name="Chen Y."/>
            <person name="Sun S."/>
            <person name="Springer D."/>
            <person name="Dromer F."/>
            <person name="Young S."/>
            <person name="Zeng Q."/>
            <person name="Chapman S."/>
            <person name="Gujja S."/>
            <person name="Saif S."/>
            <person name="Birren B."/>
        </authorList>
    </citation>
    <scope>NUCLEOTIDE SEQUENCE</scope>
    <source>
        <strain evidence="10">CBS 7841</strain>
    </source>
</reference>
<dbReference type="InterPro" id="IPR003594">
    <property type="entry name" value="HATPase_dom"/>
</dbReference>
<dbReference type="PROSITE" id="PS50109">
    <property type="entry name" value="HIS_KIN"/>
    <property type="match status" value="1"/>
</dbReference>
<dbReference type="Gene3D" id="1.10.287.130">
    <property type="match status" value="1"/>
</dbReference>
<name>A0AAJ8JNV6_9TREE</name>
<feature type="region of interest" description="Disordered" evidence="7">
    <location>
        <begin position="485"/>
        <end position="512"/>
    </location>
</feature>
<dbReference type="Pfam" id="PF00072">
    <property type="entry name" value="Response_reg"/>
    <property type="match status" value="1"/>
</dbReference>
<keyword evidence="3 6" id="KW-0597">Phosphoprotein</keyword>
<dbReference type="Gene3D" id="3.40.50.2300">
    <property type="match status" value="1"/>
</dbReference>
<evidence type="ECO:0000259" key="9">
    <source>
        <dbReference type="PROSITE" id="PS50110"/>
    </source>
</evidence>
<proteinExistence type="predicted"/>
<dbReference type="CDD" id="cd17546">
    <property type="entry name" value="REC_hyHK_CKI1_RcsC-like"/>
    <property type="match status" value="1"/>
</dbReference>
<dbReference type="InterPro" id="IPR003018">
    <property type="entry name" value="GAF"/>
</dbReference>
<dbReference type="SUPFAM" id="SSF47384">
    <property type="entry name" value="Homodimeric domain of signal transducing histidine kinase"/>
    <property type="match status" value="1"/>
</dbReference>
<dbReference type="Gene3D" id="3.30.565.10">
    <property type="entry name" value="Histidine kinase-like ATPase, C-terminal domain"/>
    <property type="match status" value="1"/>
</dbReference>
<dbReference type="SUPFAM" id="SSF55781">
    <property type="entry name" value="GAF domain-like"/>
    <property type="match status" value="1"/>
</dbReference>
<feature type="compositionally biased region" description="Polar residues" evidence="7">
    <location>
        <begin position="124"/>
        <end position="136"/>
    </location>
</feature>
<evidence type="ECO:0000256" key="3">
    <source>
        <dbReference type="ARBA" id="ARBA00022553"/>
    </source>
</evidence>
<dbReference type="EC" id="2.7.13.3" evidence="2"/>
<dbReference type="GO" id="GO:0000155">
    <property type="term" value="F:phosphorelay sensor kinase activity"/>
    <property type="evidence" value="ECO:0007669"/>
    <property type="project" value="InterPro"/>
</dbReference>
<dbReference type="SUPFAM" id="SSF52172">
    <property type="entry name" value="CheY-like"/>
    <property type="match status" value="1"/>
</dbReference>
<dbReference type="SUPFAM" id="SSF55874">
    <property type="entry name" value="ATPase domain of HSP90 chaperone/DNA topoisomerase II/histidine kinase"/>
    <property type="match status" value="1"/>
</dbReference>
<dbReference type="PRINTS" id="PR00344">
    <property type="entry name" value="BCTRLSENSOR"/>
</dbReference>
<dbReference type="RefSeq" id="XP_066066389.1">
    <property type="nucleotide sequence ID" value="XM_066210292.1"/>
</dbReference>
<feature type="compositionally biased region" description="Polar residues" evidence="7">
    <location>
        <begin position="568"/>
        <end position="591"/>
    </location>
</feature>
<feature type="region of interest" description="Disordered" evidence="7">
    <location>
        <begin position="55"/>
        <end position="227"/>
    </location>
</feature>
<dbReference type="GeneID" id="91085052"/>
<evidence type="ECO:0000256" key="5">
    <source>
        <dbReference type="ARBA" id="ARBA00022777"/>
    </source>
</evidence>
<evidence type="ECO:0000313" key="10">
    <source>
        <dbReference type="EMBL" id="WVN85689.1"/>
    </source>
</evidence>
<feature type="compositionally biased region" description="Low complexity" evidence="7">
    <location>
        <begin position="495"/>
        <end position="508"/>
    </location>
</feature>
<evidence type="ECO:0000259" key="8">
    <source>
        <dbReference type="PROSITE" id="PS50109"/>
    </source>
</evidence>
<evidence type="ECO:0000256" key="4">
    <source>
        <dbReference type="ARBA" id="ARBA00022679"/>
    </source>
</evidence>
<dbReference type="InterPro" id="IPR029016">
    <property type="entry name" value="GAF-like_dom_sf"/>
</dbReference>
<feature type="modified residue" description="4-aspartylphosphate" evidence="6">
    <location>
        <position position="1478"/>
    </location>
</feature>
<dbReference type="SMART" id="SM00065">
    <property type="entry name" value="GAF"/>
    <property type="match status" value="1"/>
</dbReference>
<dbReference type="PANTHER" id="PTHR43047:SF72">
    <property type="entry name" value="OSMOSENSING HISTIDINE PROTEIN KINASE SLN1"/>
    <property type="match status" value="1"/>
</dbReference>
<dbReference type="GO" id="GO:0009927">
    <property type="term" value="F:histidine phosphotransfer kinase activity"/>
    <property type="evidence" value="ECO:0007669"/>
    <property type="project" value="TreeGrafter"/>
</dbReference>
<dbReference type="SMART" id="SM00448">
    <property type="entry name" value="REC"/>
    <property type="match status" value="1"/>
</dbReference>
<reference evidence="10" key="2">
    <citation type="journal article" date="2022" name="Elife">
        <title>Obligate sexual reproduction of a homothallic fungus closely related to the Cryptococcus pathogenic species complex.</title>
        <authorList>
            <person name="Passer A.R."/>
            <person name="Clancey S.A."/>
            <person name="Shea T."/>
            <person name="David-Palma M."/>
            <person name="Averette A.F."/>
            <person name="Boekhout T."/>
            <person name="Porcel B.M."/>
            <person name="Nowrousian M."/>
            <person name="Cuomo C.A."/>
            <person name="Sun S."/>
            <person name="Heitman J."/>
            <person name="Coelho M.A."/>
        </authorList>
    </citation>
    <scope>NUCLEOTIDE SEQUENCE</scope>
    <source>
        <strain evidence="10">CBS 7841</strain>
    </source>
</reference>
<sequence length="1605" mass="175671">MANQDDGTLQRPKVSTVDFASEPATAVLNGPPQTTEEWDRYALGDLGSYSFTVSSPKNLHDVAPKPDPFIEPIADGGSGVDLHDTTSSSDTSGNEPLMVHTKVSSSGPANQDPDIPNIAAENLSGRTQSPKTCSPTENDKPDKGRGQEMSMENMNKLRQEQCRESISGKTLHAGSRKGKEKKRDKVMLREGEKDGNSSSDDEAAQPPRRKPPRRPRSRGSWVSKHAPSLSGSLARLDGFGSLEPSPFESGTNTSASISLTDMVMDHAAERVRVRDFFEKNGYLPAPRPNYKAMCCRMRVIRRLGLDRPETFHRNTLDRLTRLAQSFFKTQCAMISIITKTKQIFLSEIGFNGQPINFDESFCCHAIMTPKTSDQCFVVCDTVQDWRFRKNPLVDERRGAYRFYAGSPLRVGQGSKEVVIGVLSVLDDKPREFLPDQRTLLADLASCVVSELELLYSQQASIESAKLHKVSVDFLRRSLKHRPLERAGKSLQETVSSTGSGTSTIGSSILRDGTDHKRIQGADSQQFSETLDIYDEACQEIRVALNAYAVAVVDLSQFHLFYPAYQNSSTAGESTRAGSLNAQGNGDITNKTPPGESSVATARPSSSNSSSRSATEEGGEGGGYSWSSKYKNPRPTCPESDPLAPSRNPQVLFIPPGPQWVSKRTKEERNPNQDNLAVLGYSCEHEGFAFNFTQSAAAKKIIAEFIVNNVETRKVWYTRDDSEGIAQSINHLMPPGTETSLALPIFGFDGQVAFAVVACWIDPLYTYPAGAMQFVETIAGSLLASVLKEKLHQAERAQLHFASAASHELRTPLHQINAAANLLRSFLHPVLEPSELSHIESSVITPEDRIEILAQLEIIESNGISLGGILENIIDTLDIGKMALKIENPLGKSFNLDKANAIQPRNGNNVIQLTDVLEKVVDDAMELEAKTRRIAGLRGLVDVEVILEIIPRVRGGWLMCQDPGPIARALGKIIHNAVKFTEKGHVHITVQDISREFILPIGFDNSINVSTVSIDIKDTGRGMSADFLDSEVLRPFSKEDPFTSGSGLGLGLAQRMVELLGGKLAIASSVGKGTLVHVEVPLRLLNGDSNSDQDDLCQNDTTSDADNETLPVRQDGIYLAGWMDSKQSSIRRVGKCLTRQLKVHKCRVVSEINFASLIVIPEDTIGDTRLADLCQRARPNVQVIILERNQFKYEQRHSQSPVHTHAHTSQASISPTKAPQPIRHASDSASVKDQEYLSSIPIIRLPRPLRPSVLRRIMEPPPPPMREPEHYVLDVVGGDEARVEAKILRPPMSGTDSNIASSPLPFLEEHPSPTGSVTSQPVSQNSDTTTPLSNDDTTTTVCGPLKSQIKAEGLSTREPTVSSKMPFVSESSQDKFKREDNTTSGNNSQASSSAHDLNDESMKRPELKEAGSGFEQTIRPNSAVNGATLKVLVVEDNAINRKILTTMLRRASCQYAEASDGVEAVQQFASYEPHLVLLDITMPRKDGFTAAAEIRQLETKRPVLAGSLPTTPAEEMDELGDAIAALGVKNENPLPLTGFPIAKSGKKRARIIAVTALSAEQHKRKGLYECGIDHWLTKPLSMSLLRSMIEQLKQELREASEVASVE</sequence>
<evidence type="ECO:0000313" key="11">
    <source>
        <dbReference type="Proteomes" id="UP000094043"/>
    </source>
</evidence>
<dbReference type="InterPro" id="IPR036890">
    <property type="entry name" value="HATPase_C_sf"/>
</dbReference>
<feature type="compositionally biased region" description="Polar residues" evidence="7">
    <location>
        <begin position="1381"/>
        <end position="1394"/>
    </location>
</feature>
<dbReference type="InterPro" id="IPR011006">
    <property type="entry name" value="CheY-like_superfamily"/>
</dbReference>
<feature type="region of interest" description="Disordered" evidence="7">
    <location>
        <begin position="568"/>
        <end position="668"/>
    </location>
</feature>
<keyword evidence="4" id="KW-0808">Transferase</keyword>
<dbReference type="InterPro" id="IPR004358">
    <property type="entry name" value="Sig_transdc_His_kin-like_C"/>
</dbReference>
<feature type="compositionally biased region" description="Basic and acidic residues" evidence="7">
    <location>
        <begin position="181"/>
        <end position="195"/>
    </location>
</feature>
<dbReference type="InterPro" id="IPR036097">
    <property type="entry name" value="HisK_dim/P_sf"/>
</dbReference>
<feature type="compositionally biased region" description="Basic and acidic residues" evidence="7">
    <location>
        <begin position="1371"/>
        <end position="1380"/>
    </location>
</feature>
<evidence type="ECO:0000256" key="7">
    <source>
        <dbReference type="SAM" id="MobiDB-lite"/>
    </source>
</evidence>
<organism evidence="10 11">
    <name type="scientific">Cryptococcus depauperatus CBS 7841</name>
    <dbReference type="NCBI Taxonomy" id="1295531"/>
    <lineage>
        <taxon>Eukaryota</taxon>
        <taxon>Fungi</taxon>
        <taxon>Dikarya</taxon>
        <taxon>Basidiomycota</taxon>
        <taxon>Agaricomycotina</taxon>
        <taxon>Tremellomycetes</taxon>
        <taxon>Tremellales</taxon>
        <taxon>Cryptococcaceae</taxon>
        <taxon>Cryptococcus</taxon>
    </lineage>
</organism>
<dbReference type="EMBL" id="CP143784">
    <property type="protein sequence ID" value="WVN85689.1"/>
    <property type="molecule type" value="Genomic_DNA"/>
</dbReference>
<feature type="region of interest" description="Disordered" evidence="7">
    <location>
        <begin position="1286"/>
        <end position="1401"/>
    </location>
</feature>
<keyword evidence="11" id="KW-1185">Reference proteome</keyword>
<feature type="compositionally biased region" description="Low complexity" evidence="7">
    <location>
        <begin position="1324"/>
        <end position="1339"/>
    </location>
</feature>